<name>A0A1B1S6I4_9BACT</name>
<dbReference type="GeneID" id="65535360"/>
<feature type="domain" description="Mce/MlaD" evidence="1">
    <location>
        <begin position="38"/>
        <end position="112"/>
    </location>
</feature>
<evidence type="ECO:0000259" key="1">
    <source>
        <dbReference type="Pfam" id="PF02470"/>
    </source>
</evidence>
<dbReference type="KEGG" id="pary:A4V02_00725"/>
<reference evidence="3" key="1">
    <citation type="submission" date="2016-04" db="EMBL/GenBank/DDBJ databases">
        <title>Complete Genome Sequences of Twelve Strains of a Stable Defined Moderately Diverse Mouse Microbiota 2 (sDMDMm2).</title>
        <authorList>
            <person name="Uchimura Y."/>
            <person name="Wyss M."/>
            <person name="Brugiroux S."/>
            <person name="Limenitakis J.P."/>
            <person name="Stecher B."/>
            <person name="McCoy K.D."/>
            <person name="Macpherson A.J."/>
        </authorList>
    </citation>
    <scope>NUCLEOTIDE SEQUENCE [LARGE SCALE GENOMIC DNA]</scope>
    <source>
        <strain evidence="3">YL27</strain>
    </source>
</reference>
<gene>
    <name evidence="2" type="ORF">A4V02_00725</name>
</gene>
<accession>A0A1B1S6I4</accession>
<accession>A0A1Z2XF91</accession>
<proteinExistence type="predicted"/>
<dbReference type="Pfam" id="PF02470">
    <property type="entry name" value="MlaD"/>
    <property type="match status" value="1"/>
</dbReference>
<protein>
    <recommendedName>
        <fullName evidence="1">Mce/MlaD domain-containing protein</fullName>
    </recommendedName>
</protein>
<dbReference type="PANTHER" id="PTHR33371:SF4">
    <property type="entry name" value="INTERMEMBRANE PHOSPHOLIPID TRANSPORT SYSTEM BINDING PROTEIN MLAD"/>
    <property type="match status" value="1"/>
</dbReference>
<dbReference type="STRING" id="1796646.A4V02_00725"/>
<keyword evidence="3" id="KW-1185">Reference proteome</keyword>
<dbReference type="PANTHER" id="PTHR33371">
    <property type="entry name" value="INTERMEMBRANE PHOSPHOLIPID TRANSPORT SYSTEM BINDING PROTEIN MLAD-RELATED"/>
    <property type="match status" value="1"/>
</dbReference>
<dbReference type="Proteomes" id="UP000186351">
    <property type="component" value="Chromosome"/>
</dbReference>
<evidence type="ECO:0000313" key="2">
    <source>
        <dbReference type="EMBL" id="ANU62413.1"/>
    </source>
</evidence>
<dbReference type="InterPro" id="IPR052336">
    <property type="entry name" value="MlaD_Phospholipid_Transporter"/>
</dbReference>
<evidence type="ECO:0000313" key="3">
    <source>
        <dbReference type="Proteomes" id="UP000186351"/>
    </source>
</evidence>
<dbReference type="AlphaFoldDB" id="A0A1B1S6I4"/>
<organism evidence="2 3">
    <name type="scientific">Muribaculum intestinale</name>
    <dbReference type="NCBI Taxonomy" id="1796646"/>
    <lineage>
        <taxon>Bacteria</taxon>
        <taxon>Pseudomonadati</taxon>
        <taxon>Bacteroidota</taxon>
        <taxon>Bacteroidia</taxon>
        <taxon>Bacteroidales</taxon>
        <taxon>Muribaculaceae</taxon>
        <taxon>Muribaculum</taxon>
    </lineage>
</organism>
<sequence>MKRFSHELTIGLSVLIAALVLFFGINYLKGINIFKAANYYYASYTNVAGLSVSSPVTLNGLKVGQVREINYEYDNPGHVLVEMSLDKQLRIPAGSKAMISSDLLGSASIVLEFSTASGFCKVGDRLEGGNAPSLMKDVSTNLMPSVSAIVPKVDSLLTSVNRLVGDSALLQSVKRLDAITANLQATTLYLNRTMATMPATMKTVDGVAHNLDSITADLAVLSAELKTIPLKSTMDNIDSTMSNLNDITDKMNRTDNSVGLLLNDRSLYDHINGAAMGLDSIMWDLKKNPRRYVPPIKIF</sequence>
<dbReference type="OrthoDB" id="9769132at2"/>
<dbReference type="InterPro" id="IPR003399">
    <property type="entry name" value="Mce/MlaD"/>
</dbReference>
<dbReference type="RefSeq" id="WP_068959812.1">
    <property type="nucleotide sequence ID" value="NZ_CAJTAP010000010.1"/>
</dbReference>
<dbReference type="EMBL" id="CP015402">
    <property type="protein sequence ID" value="ANU62413.1"/>
    <property type="molecule type" value="Genomic_DNA"/>
</dbReference>